<evidence type="ECO:0000259" key="8">
    <source>
        <dbReference type="PROSITE" id="PS50192"/>
    </source>
</evidence>
<organism evidence="10 11">
    <name type="scientific">Pararhodospirillum oryzae</name>
    <dbReference type="NCBI Taxonomy" id="478448"/>
    <lineage>
        <taxon>Bacteria</taxon>
        <taxon>Pseudomonadati</taxon>
        <taxon>Pseudomonadota</taxon>
        <taxon>Alphaproteobacteria</taxon>
        <taxon>Rhodospirillales</taxon>
        <taxon>Rhodospirillaceae</taxon>
        <taxon>Pararhodospirillum</taxon>
    </lineage>
</organism>
<keyword evidence="11" id="KW-1185">Reference proteome</keyword>
<dbReference type="Gene3D" id="1.10.287.950">
    <property type="entry name" value="Methyl-accepting chemotaxis protein"/>
    <property type="match status" value="1"/>
</dbReference>
<dbReference type="PROSITE" id="PS50885">
    <property type="entry name" value="HAMP"/>
    <property type="match status" value="1"/>
</dbReference>
<dbReference type="PANTHER" id="PTHR32089">
    <property type="entry name" value="METHYL-ACCEPTING CHEMOTAXIS PROTEIN MCPB"/>
    <property type="match status" value="1"/>
</dbReference>
<keyword evidence="6" id="KW-0812">Transmembrane</keyword>
<dbReference type="Gene3D" id="1.10.8.500">
    <property type="entry name" value="HAMP domain in histidine kinase"/>
    <property type="match status" value="1"/>
</dbReference>
<dbReference type="Pfam" id="PF00672">
    <property type="entry name" value="HAMP"/>
    <property type="match status" value="1"/>
</dbReference>
<evidence type="ECO:0000259" key="7">
    <source>
        <dbReference type="PROSITE" id="PS50111"/>
    </source>
</evidence>
<feature type="transmembrane region" description="Helical" evidence="6">
    <location>
        <begin position="191"/>
        <end position="220"/>
    </location>
</feature>
<evidence type="ECO:0000256" key="2">
    <source>
        <dbReference type="ARBA" id="ARBA00022519"/>
    </source>
</evidence>
<evidence type="ECO:0000256" key="3">
    <source>
        <dbReference type="ARBA" id="ARBA00023224"/>
    </source>
</evidence>
<dbReference type="PANTHER" id="PTHR32089:SF112">
    <property type="entry name" value="LYSOZYME-LIKE PROTEIN-RELATED"/>
    <property type="match status" value="1"/>
</dbReference>
<keyword evidence="3 5" id="KW-0807">Transducer</keyword>
<dbReference type="InterPro" id="IPR004089">
    <property type="entry name" value="MCPsignal_dom"/>
</dbReference>
<dbReference type="SUPFAM" id="SSF58104">
    <property type="entry name" value="Methyl-accepting chemotaxis protein (MCP) signaling domain"/>
    <property type="match status" value="1"/>
</dbReference>
<protein>
    <submittedName>
        <fullName evidence="10">Chemotaxis sensory transducer</fullName>
    </submittedName>
</protein>
<feature type="domain" description="HAMP" evidence="9">
    <location>
        <begin position="224"/>
        <end position="277"/>
    </location>
</feature>
<proteinExistence type="inferred from homology"/>
<dbReference type="InterPro" id="IPR000727">
    <property type="entry name" value="T_SNARE_dom"/>
</dbReference>
<keyword evidence="6" id="KW-0472">Membrane</keyword>
<dbReference type="GO" id="GO:0005886">
    <property type="term" value="C:plasma membrane"/>
    <property type="evidence" value="ECO:0007669"/>
    <property type="project" value="UniProtKB-SubCell"/>
</dbReference>
<comment type="caution">
    <text evidence="10">The sequence shown here is derived from an EMBL/GenBank/DDBJ whole genome shotgun (WGS) entry which is preliminary data.</text>
</comment>
<evidence type="ECO:0000256" key="4">
    <source>
        <dbReference type="ARBA" id="ARBA00029447"/>
    </source>
</evidence>
<accession>A0A512H8D7</accession>
<feature type="transmembrane region" description="Helical" evidence="6">
    <location>
        <begin position="12"/>
        <end position="35"/>
    </location>
</feature>
<dbReference type="PROSITE" id="PS50192">
    <property type="entry name" value="T_SNARE"/>
    <property type="match status" value="1"/>
</dbReference>
<evidence type="ECO:0000256" key="6">
    <source>
        <dbReference type="SAM" id="Phobius"/>
    </source>
</evidence>
<evidence type="ECO:0000313" key="10">
    <source>
        <dbReference type="EMBL" id="GEO81713.1"/>
    </source>
</evidence>
<keyword evidence="6" id="KW-1133">Transmembrane helix</keyword>
<dbReference type="RefSeq" id="WP_147163741.1">
    <property type="nucleotide sequence ID" value="NZ_BJZO01000045.1"/>
</dbReference>
<comment type="similarity">
    <text evidence="4">Belongs to the methyl-accepting chemotaxis (MCP) protein family.</text>
</comment>
<feature type="domain" description="Methyl-accepting transducer" evidence="7">
    <location>
        <begin position="317"/>
        <end position="539"/>
    </location>
</feature>
<dbReference type="SMART" id="SM00283">
    <property type="entry name" value="MA"/>
    <property type="match status" value="1"/>
</dbReference>
<sequence>MWGPGKTIRAKISIAFAGVGMAVLLSAGVGLYYAVQEKNMGERAIQELAPLIDAVMESKLATTEAHLKIEEIMAGDQTESIETVWKLLDRAAWYAQVIRSGGHNSEGNYVASTDPDVLNAVARAQEALDRFRGAAQDRYRLLQADRAGQGQTAVGAGSAIDQAFDDAFEQFLEIIDGAETRIQAQVREASAGMVALGIEMIVVLVVVALLSLAGVILAALTLGRVVSRRIADLSGIMDRIAAGEHTTPVPYGEAGDEVGVMARALVNLRDGMATMDRLKSEQARQAEADRARRGRLETAIAAFDQTIRGVMNALNDVTRTVSAAAHDLEGEVRAMDSVSTQATGATDEAATNVQSVAAAIEELAASVREISQQAAKSSAAAAGAVHEADTVGSTMDTLLGTAEAIGTVMGLITDIAGQTNLLALNATIEAARAGEAGKGFAVVAGEVKSLAGQTQKATEQISGQVEAIQKASREAVAAIATITRSLAEMEGMAASIASAVEEQGATSSEIARNADQASSATERVAGQIGAVRAGAGTVAQALRTLTQAGDRLGEQTGALSRAVEGFLHDVRA</sequence>
<evidence type="ECO:0000256" key="1">
    <source>
        <dbReference type="ARBA" id="ARBA00004429"/>
    </source>
</evidence>
<feature type="domain" description="T-SNARE coiled-coil homology" evidence="8">
    <location>
        <begin position="469"/>
        <end position="531"/>
    </location>
</feature>
<evidence type="ECO:0000256" key="5">
    <source>
        <dbReference type="PROSITE-ProRule" id="PRU00284"/>
    </source>
</evidence>
<keyword evidence="2" id="KW-0997">Cell inner membrane</keyword>
<comment type="subcellular location">
    <subcellularLocation>
        <location evidence="1">Cell inner membrane</location>
        <topology evidence="1">Multi-pass membrane protein</topology>
    </subcellularLocation>
</comment>
<evidence type="ECO:0000313" key="11">
    <source>
        <dbReference type="Proteomes" id="UP000321567"/>
    </source>
</evidence>
<reference evidence="10 11" key="1">
    <citation type="submission" date="2019-07" db="EMBL/GenBank/DDBJ databases">
        <title>Whole genome shotgun sequence of Rhodospirillum oryzae NBRC 107573.</title>
        <authorList>
            <person name="Hosoyama A."/>
            <person name="Uohara A."/>
            <person name="Ohji S."/>
            <person name="Ichikawa N."/>
        </authorList>
    </citation>
    <scope>NUCLEOTIDE SEQUENCE [LARGE SCALE GENOMIC DNA]</scope>
    <source>
        <strain evidence="10 11">NBRC 107573</strain>
    </source>
</reference>
<dbReference type="AlphaFoldDB" id="A0A512H8D7"/>
<dbReference type="Pfam" id="PF00015">
    <property type="entry name" value="MCPsignal"/>
    <property type="match status" value="1"/>
</dbReference>
<dbReference type="InterPro" id="IPR003660">
    <property type="entry name" value="HAMP_dom"/>
</dbReference>
<name>A0A512H8D7_9PROT</name>
<dbReference type="EMBL" id="BJZO01000045">
    <property type="protein sequence ID" value="GEO81713.1"/>
    <property type="molecule type" value="Genomic_DNA"/>
</dbReference>
<evidence type="ECO:0000259" key="9">
    <source>
        <dbReference type="PROSITE" id="PS50885"/>
    </source>
</evidence>
<dbReference type="OrthoDB" id="3378718at2"/>
<keyword evidence="2" id="KW-1003">Cell membrane</keyword>
<dbReference type="PROSITE" id="PS50111">
    <property type="entry name" value="CHEMOTAXIS_TRANSDUC_2"/>
    <property type="match status" value="1"/>
</dbReference>
<dbReference type="SUPFAM" id="SSF158472">
    <property type="entry name" value="HAMP domain-like"/>
    <property type="match status" value="1"/>
</dbReference>
<dbReference type="GO" id="GO:0007165">
    <property type="term" value="P:signal transduction"/>
    <property type="evidence" value="ECO:0007669"/>
    <property type="project" value="UniProtKB-KW"/>
</dbReference>
<gene>
    <name evidence="10" type="ORF">ROR02_18440</name>
</gene>
<dbReference type="Proteomes" id="UP000321567">
    <property type="component" value="Unassembled WGS sequence"/>
</dbReference>
<dbReference type="SMART" id="SM00304">
    <property type="entry name" value="HAMP"/>
    <property type="match status" value="2"/>
</dbReference>